<protein>
    <recommendedName>
        <fullName evidence="5">Mitochondrial assembly of ribosomal large subunit protein 1</fullName>
    </recommendedName>
</protein>
<evidence type="ECO:0000256" key="1">
    <source>
        <dbReference type="ARBA" id="ARBA00004173"/>
    </source>
</evidence>
<keyword evidence="6" id="KW-0175">Coiled coil</keyword>
<keyword evidence="8" id="KW-1185">Reference proteome</keyword>
<dbReference type="PANTHER" id="PTHR21043:SF0">
    <property type="entry name" value="MITOCHONDRIAL ASSEMBLY OF RIBOSOMAL LARGE SUBUNIT PROTEIN 1"/>
    <property type="match status" value="1"/>
</dbReference>
<dbReference type="GO" id="GO:0017148">
    <property type="term" value="P:negative regulation of translation"/>
    <property type="evidence" value="ECO:0007669"/>
    <property type="project" value="TreeGrafter"/>
</dbReference>
<evidence type="ECO:0000313" key="8">
    <source>
        <dbReference type="Proteomes" id="UP000183832"/>
    </source>
</evidence>
<gene>
    <name evidence="7" type="ORF">CLUMA_CG009357</name>
</gene>
<dbReference type="GO" id="GO:0043023">
    <property type="term" value="F:ribosomal large subunit binding"/>
    <property type="evidence" value="ECO:0007669"/>
    <property type="project" value="TreeGrafter"/>
</dbReference>
<proteinExistence type="inferred from homology"/>
<evidence type="ECO:0000256" key="6">
    <source>
        <dbReference type="SAM" id="Coils"/>
    </source>
</evidence>
<organism evidence="7 8">
    <name type="scientific">Clunio marinus</name>
    <dbReference type="NCBI Taxonomy" id="568069"/>
    <lineage>
        <taxon>Eukaryota</taxon>
        <taxon>Metazoa</taxon>
        <taxon>Ecdysozoa</taxon>
        <taxon>Arthropoda</taxon>
        <taxon>Hexapoda</taxon>
        <taxon>Insecta</taxon>
        <taxon>Pterygota</taxon>
        <taxon>Neoptera</taxon>
        <taxon>Endopterygota</taxon>
        <taxon>Diptera</taxon>
        <taxon>Nematocera</taxon>
        <taxon>Chironomoidea</taxon>
        <taxon>Chironomidae</taxon>
        <taxon>Clunio</taxon>
    </lineage>
</organism>
<evidence type="ECO:0000256" key="2">
    <source>
        <dbReference type="ARBA" id="ARBA00010574"/>
    </source>
</evidence>
<evidence type="ECO:0000256" key="4">
    <source>
        <dbReference type="ARBA" id="ARBA00053669"/>
    </source>
</evidence>
<dbReference type="NCBIfam" id="TIGR00090">
    <property type="entry name" value="rsfS_iojap_ybeB"/>
    <property type="match status" value="1"/>
</dbReference>
<evidence type="ECO:0000313" key="7">
    <source>
        <dbReference type="EMBL" id="CRK95911.1"/>
    </source>
</evidence>
<dbReference type="OrthoDB" id="21330at2759"/>
<dbReference type="InterPro" id="IPR004394">
    <property type="entry name" value="Iojap/RsfS/C7orf30"/>
</dbReference>
<dbReference type="FunFam" id="3.30.460.10:FF:000018">
    <property type="entry name" value="Mitochondrial assembly of ribosomal large subunit 1"/>
    <property type="match status" value="1"/>
</dbReference>
<comment type="subcellular location">
    <subcellularLocation>
        <location evidence="1">Mitochondrion</location>
    </subcellularLocation>
</comment>
<dbReference type="GO" id="GO:0005739">
    <property type="term" value="C:mitochondrion"/>
    <property type="evidence" value="ECO:0007669"/>
    <property type="project" value="UniProtKB-SubCell"/>
</dbReference>
<feature type="coiled-coil region" evidence="6">
    <location>
        <begin position="205"/>
        <end position="239"/>
    </location>
</feature>
<dbReference type="SUPFAM" id="SSF81301">
    <property type="entry name" value="Nucleotidyltransferase"/>
    <property type="match status" value="1"/>
</dbReference>
<dbReference type="Gene3D" id="3.30.460.10">
    <property type="entry name" value="Beta Polymerase, domain 2"/>
    <property type="match status" value="1"/>
</dbReference>
<sequence length="241" mass="28139">MLTRVRNLIKLSRVSRSICQSSIQFRKDEAEKEISGSASTKFQVFKNETGIIFDIEEERKILEENEIEEEEQYSSAFEGINLNRGITGVFDIQDLVEVLRKENARDLFVVKVPSEIKYVDYICLVTGFSYRHMLGMAHFARKCYKMKRGPGDIIPKIEGEKSKDWIAMDLGNIALHIFSKSCRENYDLESLWCLGEEYEKRIRGKSEKENIYQQYLDAANKLKKNNEETELNVNEIIIKRE</sequence>
<dbReference type="HAMAP" id="MF_01477">
    <property type="entry name" value="Iojap_RsfS"/>
    <property type="match status" value="1"/>
</dbReference>
<evidence type="ECO:0000256" key="5">
    <source>
        <dbReference type="ARBA" id="ARBA00073331"/>
    </source>
</evidence>
<evidence type="ECO:0000256" key="3">
    <source>
        <dbReference type="ARBA" id="ARBA00023128"/>
    </source>
</evidence>
<keyword evidence="3" id="KW-0496">Mitochondrion</keyword>
<comment type="function">
    <text evidence="4">Required for normal mitochondrial ribosome function and mitochondrial translation. May play a role in ribosome biogenesis by preventing premature association of the 28S and 39S ribosomal subunits. Interacts with mitochondrial ribosomal protein uL14m (MRPL14), probably blocking formation of intersubunit bridge B8, preventing association of the 28S and 39S ribosomal subunits. Addition to isolated mitochondrial ribosomal subunits partially inhibits translation, probably by interfering with the association of the 28S and 39S ribosomal subunits and the formation of functional ribosomes. May also participate in the assembly and/or regulation of the stability of the large subunit of the mitochondrial ribosome. May function as a ribosomal silencing factor.</text>
</comment>
<dbReference type="EMBL" id="CVRI01000043">
    <property type="protein sequence ID" value="CRK95911.1"/>
    <property type="molecule type" value="Genomic_DNA"/>
</dbReference>
<dbReference type="Pfam" id="PF02410">
    <property type="entry name" value="RsfS"/>
    <property type="match status" value="1"/>
</dbReference>
<reference evidence="7 8" key="1">
    <citation type="submission" date="2015-04" db="EMBL/GenBank/DDBJ databases">
        <authorList>
            <person name="Syromyatnikov M.Y."/>
            <person name="Popov V.N."/>
        </authorList>
    </citation>
    <scope>NUCLEOTIDE SEQUENCE [LARGE SCALE GENOMIC DNA]</scope>
</reference>
<dbReference type="PANTHER" id="PTHR21043">
    <property type="entry name" value="IOJAP SUPERFAMILY ORTHOLOG"/>
    <property type="match status" value="1"/>
</dbReference>
<name>A0A1J1I6G8_9DIPT</name>
<dbReference type="Proteomes" id="UP000183832">
    <property type="component" value="Unassembled WGS sequence"/>
</dbReference>
<dbReference type="InterPro" id="IPR043519">
    <property type="entry name" value="NT_sf"/>
</dbReference>
<comment type="similarity">
    <text evidence="2">Belongs to the Iojap/RsfS family.</text>
</comment>
<dbReference type="AlphaFoldDB" id="A0A1J1I6G8"/>
<dbReference type="GO" id="GO:0090071">
    <property type="term" value="P:negative regulation of ribosome biogenesis"/>
    <property type="evidence" value="ECO:0007669"/>
    <property type="project" value="TreeGrafter"/>
</dbReference>
<accession>A0A1J1I6G8</accession>
<dbReference type="STRING" id="568069.A0A1J1I6G8"/>